<gene>
    <name evidence="1" type="ORF">NP493_320g00011</name>
</gene>
<evidence type="ECO:0000313" key="1">
    <source>
        <dbReference type="EMBL" id="KAK2183192.1"/>
    </source>
</evidence>
<organism evidence="1 2">
    <name type="scientific">Ridgeia piscesae</name>
    <name type="common">Tubeworm</name>
    <dbReference type="NCBI Taxonomy" id="27915"/>
    <lineage>
        <taxon>Eukaryota</taxon>
        <taxon>Metazoa</taxon>
        <taxon>Spiralia</taxon>
        <taxon>Lophotrochozoa</taxon>
        <taxon>Annelida</taxon>
        <taxon>Polychaeta</taxon>
        <taxon>Sedentaria</taxon>
        <taxon>Canalipalpata</taxon>
        <taxon>Sabellida</taxon>
        <taxon>Siboglinidae</taxon>
        <taxon>Ridgeia</taxon>
    </lineage>
</organism>
<evidence type="ECO:0000313" key="2">
    <source>
        <dbReference type="Proteomes" id="UP001209878"/>
    </source>
</evidence>
<reference evidence="1" key="1">
    <citation type="journal article" date="2023" name="Mol. Biol. Evol.">
        <title>Third-Generation Sequencing Reveals the Adaptive Role of the Epigenome in Three Deep-Sea Polychaetes.</title>
        <authorList>
            <person name="Perez M."/>
            <person name="Aroh O."/>
            <person name="Sun Y."/>
            <person name="Lan Y."/>
            <person name="Juniper S.K."/>
            <person name="Young C.R."/>
            <person name="Angers B."/>
            <person name="Qian P.Y."/>
        </authorList>
    </citation>
    <scope>NUCLEOTIDE SEQUENCE</scope>
    <source>
        <strain evidence="1">R07B-5</strain>
    </source>
</reference>
<comment type="caution">
    <text evidence="1">The sequence shown here is derived from an EMBL/GenBank/DDBJ whole genome shotgun (WGS) entry which is preliminary data.</text>
</comment>
<dbReference type="AlphaFoldDB" id="A0AAD9L4P8"/>
<name>A0AAD9L4P8_RIDPI</name>
<accession>A0AAD9L4P8</accession>
<dbReference type="Proteomes" id="UP001209878">
    <property type="component" value="Unassembled WGS sequence"/>
</dbReference>
<sequence>MDVLREALVMFWLVLVFEFVIEGEFTRFNF</sequence>
<protein>
    <submittedName>
        <fullName evidence="1">Uncharacterized protein</fullName>
    </submittedName>
</protein>
<proteinExistence type="predicted"/>
<keyword evidence="2" id="KW-1185">Reference proteome</keyword>
<dbReference type="EMBL" id="JAODUO010000319">
    <property type="protein sequence ID" value="KAK2183192.1"/>
    <property type="molecule type" value="Genomic_DNA"/>
</dbReference>